<sequence length="333" mass="38373">MVTIFATVCSTGYVPPSKIFIKSVKRGNISVLIRSLQMHPHLKAEYSTYFQKTYENTTPNSKFPTVRNLEEYLAPFSQCLVHVTNVQNVDFQQQSVVPIIVRHHTPAKVIDTQFCRKECLIWLPPAINVTGEPLTMDSGFDCPLSKYIKDSFITTGLCSSMDRWNFALNIRPWNCQVTVALFPPLYIYAARYFNSYEWRHILPIDHFNSLRFVSCGRPKETGLPFEKLINEFDWEIWIWLLVCLGSLVFLVDSDVITKQSFGLKVYMQNNLNRLQFHSKVLVEQGSAYLAAPYMSRITQAIFLLVAIVISNAYKGENVFQLISNRQVIPYRSI</sequence>
<accession>A0ABP1QEQ3</accession>
<gene>
    <name evidence="1" type="ORF">ODALV1_LOCUS9852</name>
</gene>
<evidence type="ECO:0000313" key="2">
    <source>
        <dbReference type="Proteomes" id="UP001642540"/>
    </source>
</evidence>
<protein>
    <submittedName>
        <fullName evidence="1">Uncharacterized protein</fullName>
    </submittedName>
</protein>
<dbReference type="EMBL" id="CAXLJM020000030">
    <property type="protein sequence ID" value="CAL8098178.1"/>
    <property type="molecule type" value="Genomic_DNA"/>
</dbReference>
<reference evidence="1 2" key="1">
    <citation type="submission" date="2024-08" db="EMBL/GenBank/DDBJ databases">
        <authorList>
            <person name="Cucini C."/>
            <person name="Frati F."/>
        </authorList>
    </citation>
    <scope>NUCLEOTIDE SEQUENCE [LARGE SCALE GENOMIC DNA]</scope>
</reference>
<organism evidence="1 2">
    <name type="scientific">Orchesella dallaii</name>
    <dbReference type="NCBI Taxonomy" id="48710"/>
    <lineage>
        <taxon>Eukaryota</taxon>
        <taxon>Metazoa</taxon>
        <taxon>Ecdysozoa</taxon>
        <taxon>Arthropoda</taxon>
        <taxon>Hexapoda</taxon>
        <taxon>Collembola</taxon>
        <taxon>Entomobryomorpha</taxon>
        <taxon>Entomobryoidea</taxon>
        <taxon>Orchesellidae</taxon>
        <taxon>Orchesellinae</taxon>
        <taxon>Orchesella</taxon>
    </lineage>
</organism>
<proteinExistence type="predicted"/>
<dbReference type="Proteomes" id="UP001642540">
    <property type="component" value="Unassembled WGS sequence"/>
</dbReference>
<comment type="caution">
    <text evidence="1">The sequence shown here is derived from an EMBL/GenBank/DDBJ whole genome shotgun (WGS) entry which is preliminary data.</text>
</comment>
<evidence type="ECO:0000313" key="1">
    <source>
        <dbReference type="EMBL" id="CAL8098178.1"/>
    </source>
</evidence>
<name>A0ABP1QEQ3_9HEXA</name>
<keyword evidence="2" id="KW-1185">Reference proteome</keyword>